<dbReference type="GO" id="GO:0008569">
    <property type="term" value="F:minus-end-directed microtubule motor activity"/>
    <property type="evidence" value="ECO:0007669"/>
    <property type="project" value="InterPro"/>
</dbReference>
<evidence type="ECO:0000256" key="7">
    <source>
        <dbReference type="ARBA" id="ARBA00022840"/>
    </source>
</evidence>
<dbReference type="FunFam" id="1.20.920.30:FF:000004">
    <property type="entry name" value="Dynein axonemal heavy chain 5"/>
    <property type="match status" value="1"/>
</dbReference>
<dbReference type="PANTHER" id="PTHR46532">
    <property type="entry name" value="MALE FERTILITY FACTOR KL5"/>
    <property type="match status" value="1"/>
</dbReference>
<dbReference type="FunFam" id="1.10.8.710:FF:000003">
    <property type="entry name" value="Dynein axonemal heavy chain 5"/>
    <property type="match status" value="1"/>
</dbReference>
<dbReference type="InterPro" id="IPR013594">
    <property type="entry name" value="Dynein_heavy_tail"/>
</dbReference>
<keyword evidence="4" id="KW-0493">Microtubule</keyword>
<reference evidence="17 18" key="1">
    <citation type="submission" date="2020-04" db="EMBL/GenBank/DDBJ databases">
        <authorList>
            <person name="Wallbank WR R."/>
            <person name="Pardo Diaz C."/>
            <person name="Kozak K."/>
            <person name="Martin S."/>
            <person name="Jiggins C."/>
            <person name="Moest M."/>
            <person name="Warren A I."/>
            <person name="Byers J.R.P. K."/>
            <person name="Montejo-Kovacevich G."/>
            <person name="Yen C E."/>
        </authorList>
    </citation>
    <scope>NUCLEOTIDE SEQUENCE [LARGE SCALE GENOMIC DNA]</scope>
</reference>
<dbReference type="Gene3D" id="3.40.50.300">
    <property type="entry name" value="P-loop containing nucleotide triphosphate hydrolases"/>
    <property type="match status" value="5"/>
</dbReference>
<dbReference type="InterPro" id="IPR042219">
    <property type="entry name" value="AAA_lid_11_sf"/>
</dbReference>
<evidence type="ECO:0000313" key="17">
    <source>
        <dbReference type="EMBL" id="CAB3240805.1"/>
    </source>
</evidence>
<dbReference type="InterPro" id="IPR027417">
    <property type="entry name" value="P-loop_NTPase"/>
</dbReference>
<dbReference type="SMART" id="SM00382">
    <property type="entry name" value="AAA"/>
    <property type="match status" value="3"/>
</dbReference>
<dbReference type="Pfam" id="PF12777">
    <property type="entry name" value="MT"/>
    <property type="match status" value="1"/>
</dbReference>
<dbReference type="GO" id="GO:0051959">
    <property type="term" value="F:dynein light intermediate chain binding"/>
    <property type="evidence" value="ECO:0007669"/>
    <property type="project" value="InterPro"/>
</dbReference>
<feature type="domain" description="AAA+ ATPase" evidence="16">
    <location>
        <begin position="2041"/>
        <end position="2185"/>
    </location>
</feature>
<comment type="similarity">
    <text evidence="2">Belongs to the dynein heavy chain family.</text>
</comment>
<keyword evidence="7" id="KW-0067">ATP-binding</keyword>
<dbReference type="FunFam" id="1.10.8.720:FF:000004">
    <property type="entry name" value="Dynein heavy chain 5, axonemal"/>
    <property type="match status" value="1"/>
</dbReference>
<evidence type="ECO:0000256" key="11">
    <source>
        <dbReference type="ARBA" id="ARBA00023175"/>
    </source>
</evidence>
<dbReference type="Gene3D" id="1.20.920.30">
    <property type="match status" value="1"/>
</dbReference>
<dbReference type="InterPro" id="IPR042228">
    <property type="entry name" value="Dynein_linker_3"/>
</dbReference>
<dbReference type="Pfam" id="PF18198">
    <property type="entry name" value="AAA_lid_11"/>
    <property type="match status" value="1"/>
</dbReference>
<dbReference type="EMBL" id="CADEBD010000309">
    <property type="protein sequence ID" value="CAB3240805.1"/>
    <property type="molecule type" value="Genomic_DNA"/>
</dbReference>
<dbReference type="Gene3D" id="1.10.8.710">
    <property type="match status" value="1"/>
</dbReference>
<dbReference type="Gene3D" id="1.10.287.2620">
    <property type="match status" value="1"/>
</dbReference>
<keyword evidence="5" id="KW-0677">Repeat</keyword>
<evidence type="ECO:0000256" key="6">
    <source>
        <dbReference type="ARBA" id="ARBA00022741"/>
    </source>
</evidence>
<feature type="coiled-coil region" evidence="14">
    <location>
        <begin position="3494"/>
        <end position="3542"/>
    </location>
</feature>
<dbReference type="InterPro" id="IPR042222">
    <property type="entry name" value="Dynein_2_N"/>
</dbReference>
<keyword evidence="10" id="KW-0969">Cilium</keyword>
<dbReference type="InterPro" id="IPR026983">
    <property type="entry name" value="DHC"/>
</dbReference>
<evidence type="ECO:0000256" key="9">
    <source>
        <dbReference type="ARBA" id="ARBA00023054"/>
    </source>
</evidence>
<dbReference type="Gene3D" id="1.10.472.130">
    <property type="match status" value="1"/>
</dbReference>
<dbReference type="Pfam" id="PF17857">
    <property type="entry name" value="AAA_lid_1"/>
    <property type="match status" value="1"/>
</dbReference>
<dbReference type="Proteomes" id="UP000494256">
    <property type="component" value="Unassembled WGS sequence"/>
</dbReference>
<evidence type="ECO:0000256" key="14">
    <source>
        <dbReference type="SAM" id="Coils"/>
    </source>
</evidence>
<dbReference type="Gene3D" id="1.10.8.720">
    <property type="entry name" value="Region D6 of dynein motor"/>
    <property type="match status" value="1"/>
</dbReference>
<dbReference type="OrthoDB" id="425611at2759"/>
<feature type="domain" description="AAA+ ATPase" evidence="16">
    <location>
        <begin position="2322"/>
        <end position="2475"/>
    </location>
</feature>
<dbReference type="Gene3D" id="1.10.8.1220">
    <property type="match status" value="1"/>
</dbReference>
<feature type="region of interest" description="Disordered" evidence="15">
    <location>
        <begin position="1"/>
        <end position="41"/>
    </location>
</feature>
<keyword evidence="6" id="KW-0547">Nucleotide-binding</keyword>
<dbReference type="PANTHER" id="PTHR46532:SF4">
    <property type="entry name" value="AAA+ ATPASE DOMAIN-CONTAINING PROTEIN"/>
    <property type="match status" value="1"/>
</dbReference>
<dbReference type="FunFam" id="3.40.50.300:FF:000543">
    <property type="entry name" value="Dynein axonemal heavy chain 5"/>
    <property type="match status" value="1"/>
</dbReference>
<keyword evidence="11" id="KW-0505">Motor protein</keyword>
<gene>
    <name evidence="17" type="ORF">APLA_LOCUS9240</name>
</gene>
<accession>A0A8S1A815</accession>
<evidence type="ECO:0000256" key="8">
    <source>
        <dbReference type="ARBA" id="ARBA00023017"/>
    </source>
</evidence>
<dbReference type="Pfam" id="PF12781">
    <property type="entry name" value="AAA_9"/>
    <property type="match status" value="1"/>
</dbReference>
<keyword evidence="9 14" id="KW-0175">Coiled coil</keyword>
<comment type="caution">
    <text evidence="17">The sequence shown here is derived from an EMBL/GenBank/DDBJ whole genome shotgun (WGS) entry which is preliminary data.</text>
</comment>
<evidence type="ECO:0000256" key="10">
    <source>
        <dbReference type="ARBA" id="ARBA00023069"/>
    </source>
</evidence>
<dbReference type="InterPro" id="IPR041589">
    <property type="entry name" value="DNAH3_AAA_lid_1"/>
</dbReference>
<protein>
    <recommendedName>
        <fullName evidence="16">AAA+ ATPase domain-containing protein</fullName>
    </recommendedName>
</protein>
<dbReference type="FunFam" id="3.10.490.20:FF:000003">
    <property type="entry name" value="Dynein heavy chain 5, axonemal"/>
    <property type="match status" value="1"/>
</dbReference>
<keyword evidence="3" id="KW-0963">Cytoplasm</keyword>
<evidence type="ECO:0000256" key="3">
    <source>
        <dbReference type="ARBA" id="ARBA00022490"/>
    </source>
</evidence>
<dbReference type="InterPro" id="IPR035706">
    <property type="entry name" value="AAA_9"/>
</dbReference>
<keyword evidence="12" id="KW-0206">Cytoskeleton</keyword>
<dbReference type="Pfam" id="PF12780">
    <property type="entry name" value="AAA_8"/>
    <property type="match status" value="1"/>
</dbReference>
<dbReference type="FunFam" id="1.10.8.1220:FF:000001">
    <property type="entry name" value="Dynein axonemal heavy chain 5"/>
    <property type="match status" value="1"/>
</dbReference>
<keyword evidence="13" id="KW-0966">Cell projection</keyword>
<dbReference type="InterPro" id="IPR041228">
    <property type="entry name" value="Dynein_C"/>
</dbReference>
<dbReference type="InterPro" id="IPR004273">
    <property type="entry name" value="Dynein_heavy_D6_P-loop"/>
</dbReference>
<dbReference type="Pfam" id="PF08393">
    <property type="entry name" value="DHC_N2"/>
    <property type="match status" value="1"/>
</dbReference>
<organism evidence="17 18">
    <name type="scientific">Arctia plantaginis</name>
    <name type="common">Wood tiger moth</name>
    <name type="synonym">Phalaena plantaginis</name>
    <dbReference type="NCBI Taxonomy" id="874455"/>
    <lineage>
        <taxon>Eukaryota</taxon>
        <taxon>Metazoa</taxon>
        <taxon>Ecdysozoa</taxon>
        <taxon>Arthropoda</taxon>
        <taxon>Hexapoda</taxon>
        <taxon>Insecta</taxon>
        <taxon>Pterygota</taxon>
        <taxon>Neoptera</taxon>
        <taxon>Endopterygota</taxon>
        <taxon>Lepidoptera</taxon>
        <taxon>Glossata</taxon>
        <taxon>Ditrysia</taxon>
        <taxon>Noctuoidea</taxon>
        <taxon>Erebidae</taxon>
        <taxon>Arctiinae</taxon>
        <taxon>Arctia</taxon>
    </lineage>
</organism>
<dbReference type="GO" id="GO:0045505">
    <property type="term" value="F:dynein intermediate chain binding"/>
    <property type="evidence" value="ECO:0007669"/>
    <property type="project" value="InterPro"/>
</dbReference>
<dbReference type="FunFam" id="1.20.1270.280:FF:000002">
    <property type="entry name" value="Dynein heavy chain 5, axonemal"/>
    <property type="match status" value="1"/>
</dbReference>
<dbReference type="Gene3D" id="3.10.490.20">
    <property type="match status" value="1"/>
</dbReference>
<dbReference type="FunFam" id="1.20.920.20:FF:000004">
    <property type="entry name" value="Dynein axonemal heavy chain 5"/>
    <property type="match status" value="1"/>
</dbReference>
<dbReference type="Gene3D" id="1.20.1270.280">
    <property type="match status" value="1"/>
</dbReference>
<evidence type="ECO:0000256" key="1">
    <source>
        <dbReference type="ARBA" id="ARBA00004430"/>
    </source>
</evidence>
<dbReference type="InterPro" id="IPR003593">
    <property type="entry name" value="AAA+_ATPase"/>
</dbReference>
<dbReference type="GO" id="GO:0005524">
    <property type="term" value="F:ATP binding"/>
    <property type="evidence" value="ECO:0007669"/>
    <property type="project" value="UniProtKB-KW"/>
</dbReference>
<evidence type="ECO:0000256" key="15">
    <source>
        <dbReference type="SAM" id="MobiDB-lite"/>
    </source>
</evidence>
<dbReference type="GO" id="GO:0005858">
    <property type="term" value="C:axonemal dynein complex"/>
    <property type="evidence" value="ECO:0007669"/>
    <property type="project" value="TreeGrafter"/>
</dbReference>
<comment type="subcellular location">
    <subcellularLocation>
        <location evidence="1">Cytoplasm</location>
        <location evidence="1">Cytoskeleton</location>
        <location evidence="1">Cilium axoneme</location>
    </subcellularLocation>
</comment>
<dbReference type="Pfam" id="PF18199">
    <property type="entry name" value="Dynein_C"/>
    <property type="match status" value="1"/>
</dbReference>
<evidence type="ECO:0000256" key="2">
    <source>
        <dbReference type="ARBA" id="ARBA00008887"/>
    </source>
</evidence>
<dbReference type="Gene3D" id="1.20.58.1120">
    <property type="match status" value="1"/>
</dbReference>
<dbReference type="Gene3D" id="3.20.180.20">
    <property type="entry name" value="Dynein heavy chain, N-terminal domain 2"/>
    <property type="match status" value="1"/>
</dbReference>
<feature type="coiled-coil region" evidence="14">
    <location>
        <begin position="3274"/>
        <end position="3308"/>
    </location>
</feature>
<evidence type="ECO:0000256" key="12">
    <source>
        <dbReference type="ARBA" id="ARBA00023212"/>
    </source>
</evidence>
<dbReference type="InterPro" id="IPR043157">
    <property type="entry name" value="Dynein_AAA1S"/>
</dbReference>
<proteinExistence type="inferred from homology"/>
<dbReference type="InterPro" id="IPR013602">
    <property type="entry name" value="Dynein_heavy_linker"/>
</dbReference>
<feature type="domain" description="AAA+ ATPase" evidence="16">
    <location>
        <begin position="2649"/>
        <end position="2789"/>
    </location>
</feature>
<dbReference type="FunFam" id="3.40.50.300:FF:000044">
    <property type="entry name" value="Dynein heavy chain 5, axonemal"/>
    <property type="match status" value="1"/>
</dbReference>
<dbReference type="InterPro" id="IPR035699">
    <property type="entry name" value="AAA_6"/>
</dbReference>
<dbReference type="GO" id="GO:0005874">
    <property type="term" value="C:microtubule"/>
    <property type="evidence" value="ECO:0007669"/>
    <property type="project" value="UniProtKB-KW"/>
</dbReference>
<dbReference type="FunFam" id="3.40.50.300:FF:001221">
    <property type="entry name" value="Axonemal dynein heavy chain 8"/>
    <property type="match status" value="1"/>
</dbReference>
<dbReference type="GO" id="GO:0007018">
    <property type="term" value="P:microtubule-based movement"/>
    <property type="evidence" value="ECO:0007669"/>
    <property type="project" value="InterPro"/>
</dbReference>
<dbReference type="InterPro" id="IPR024743">
    <property type="entry name" value="Dynein_HC_stalk"/>
</dbReference>
<dbReference type="FunFam" id="1.20.140.100:FF:000003">
    <property type="entry name" value="Dynein, axonemal, heavy chain 5"/>
    <property type="match status" value="1"/>
</dbReference>
<evidence type="ECO:0000256" key="13">
    <source>
        <dbReference type="ARBA" id="ARBA00023273"/>
    </source>
</evidence>
<dbReference type="Gene3D" id="1.20.920.20">
    <property type="match status" value="1"/>
</dbReference>
<sequence length="4692" mass="539728">MAEEAVEPPPDAVEAPEEGASHPKVQTPAAESGEEDITETGYTITQKLSEVSKRGAKKGRQKVPVGADERVEVDRTALNAILDVSSRIQDIQKKSRLSMSTLALAHESYKDKQAKAKEARSNRIGGIKTQHRFLLENAAILLNKPPEYVMEGVYDADIHIDLLDSAVAEGGRNCIVICDASLPPVKMESGRFVPNQKGLMDRIYISDCSTIGTVGNCVAMYRIKNKVIDTKNVADDYFMTLIDMRKETDNIVSGLYKTLERIFLASLEQCKGWGDLNPPNPKSEEMIKYYISKIKLFIDYLAKTKIDLDCCTRFKINLALYEEELCDSEKMKAAITKTTVLEEICLYVKQWIKQITMVLVQSQQLRREPSNIGPLAELDHWRRQLTIFTSIIKHIKSDATIMYIITLRRAKSKLIKKWSQLDNLVTDYYNEAFDNVKYLYALEKYCEPLYRCDPQTMQQYIPGLLYTIRMVFATSRYYNTTKQISTLLVKVTNQILNMCMDYLTNHGKKTIWNQDKLNFIRKAKLCLSLYNFYRECYAETQQEMSEASDERPFDCSEMYIFGKFETFRKRLLKIIDLFETFIRYYVLNKTTLEGVEEYATNFNKLFKTISTKTYDALDHRHPDFDKDYKIYKDAVANQELLLENFMITSVNKCPTTEIALHLLLRFESLNLSCLYLEDQYYDLIRTYTAEVETIRDRYNEERENPELPRNMPPVAGRIMWIRFYDKNVKVPMETFRQHHEVITHMNTQRCIKLYNVMAIVFTEYELIYHHAWAENVGQVRLSLIAPLLIRHPTTNMFIVNFSFYIPECMREVEYMWQLGLRVPDGAQILAFCKQKILGTYEQIKYLVERNNKIRRSMPNLYLPLLRSQLIKLEKAFQPGFSTITWTSLEIPSYCENIEKVLDEVDLFVKEVVDMKEARIDAILLSITKTMLVYLPQQAVDPNSFYDDNQVRRDEIAQELQLKSSNAEIAVVELIHKFLDSVPSKQIRDLKDKWLDKEKALKQVTSATRVIPEDAAFLELENPDRYDIVPTVNECNELFAYFATKCLEALIKCTRQSLDMLRRRASVSSFLTMTTDPEELKKLNPLMLTNMYLQIPRILIKPTLEEIQSAFSQVNLAIPKVVLNCIMDIHRSVFMWGQQELIKKEQVTGSSLLATRSVTAGSRSGSTISGIRSYFRMVSEHKDIVRSVMALQGMMYMYKPDIEKLLKSYGRFEHLWAEDRVQQVQTFVDSNPLNVIVKDMLTKYDRQTEEVNNLPNRHVIGSIQINTEHIKLALNLESVEWKRILCKLLCVAYKERVVKLMQFINDRMKTMSKKIKDLDDVRVAMLCLDLIREEFIGMDMELDLIEESYGMFASFNIDIPKEDADMVYGLRYAFQNMLLTSQQVQQKIVEMQGPLQNELTEGVRTFVLEVQKFDADYDAFGPMTPGLSARDASDRVIMFQSRFDELWRRFEMYSSGEKLFGMEVKDYPILHQKKKEFNLLSKLYSLYLNVVNSIDGYFETPWVEIDIEQIVAQLAEFDVRCRKLPKGMKDWPAFIELKKKIDDFNQTCPLLELMADKAMKDRHWRRLETLLKCVLDVESESFTLANVMEAPLLENKEDVEDICISAVKEKDIEAKLKEVAASWALVDLTFAHFKNRGELLIKPQETLDTITLLEDSLMVLNSLASNRYNAPFKRDILLWINKLVSTSEILEKWLQVQNLWMYLEAVFVGGDIAKQLPAEAKRFATIDKQYVKIMYRARDIVNCVETCTSDDTLKQMLPHLFEQLEACQKSLTGYLETKRLIFPRFFFVSDPVLLEILGQASNPHSIQPHLPSIFDAIYTVDFDDKERITVMNSSNGESIHLEKAVICIGGVEHWLNTLLESMQETVKNVIANIAQTMIGDPEFEFLVGFKHFAGQAALLGMQILWTNDAEYALKKARVDRYIMRITNQKFLELLNGLIDQTVTDLVPLARTQVETMITIHVHQRDIFDELVKMRIKSIGDFEWQKQARFYYFEESDECLVSITDVDFIYQNEYLGITERLVITPLTDRCYITLSQAIGMSMGGAPAGPAGTGKTETTKDMGRTLGKLVIVFNCSDQMDFRGLGRIYKGLAQSGTWGCFDEFNRIELPVLSVAAQQIYICLTARREKKDFFIFSDGDTVSLNPEFAFIITMNPGYAGRQELPENLKIQFRSVAMMVPDRQIIIRVKLASCGFKENIVLARKFFTLYKLCEEQLSKQVHYDFGLRNILSVLRTMGAQKRANPDSTEENIMMRVLKEMNVSKLVDEDEPLFISLIEDLFPGIKLSQTQWKDMQRAIAIVTERTGLINHPDWNLKIIQLYETSLVRHGLMTMGPTGSGKTTCIHTLMASLTEVGKPHREMRMNPKAITAPQMFGRLDVATNDWTDGIFSTLWRRALKVKKTDTTWIVLDGPVDAVWIENLNSVLDDNKTLTLANGDRISMALNSKLVFEPDNVDNASPATVSRMGMVFLSSSVLKWQPILEGWLKTRPQKEAEVLRSSFNKVYDEVHVYVQQKLPAKMKLLEAIYVKQCIDVLTGLLQIEVPGGKTHTDRHLERLFIFAMMWSLGAVLELDARTRMAEFMTKLPVKMDWPGSKLKEWVMPFEYVVSNHGFWQHWSEHVEDYVYPSDSIPEYSSILVPNIDNVCITFLIETIAKQNKAVLLIGEQGTAKTVMLKSYMAAYDNEYKLFKMINFSSATTPNMFQRIIESYVEKRVGMTYGPPGGKSMTVFIDDINMPVVNEWGDQVTNEIVRQMMECRGFYSLDKPGEFIIIADIQIFGAMIHPGGGRNDIPPRLKRQLSIFNCTLPSTVSMDKIFETIGAGYFCKSRFDKKLVEFMPKLVPVTRIIWQQTKIKMLPTPAKFHYVFNLRDLSRIWEGMLFIKREELPSVQVALKLWFHECLRVISDRFTTFEDKEWFVENFWKTATTELSEYVNDFPEGETYFVNFLREPADPTGDEDEDFSTEAPKVYEELPSWDFVLSKLVGFQDLFNEQVRGAHLDLVFFHDAMVHLFIISRIINTSRGNALLVGVGGSGKQSLTKLASFIANYTFYQITLTRSYNVNNFMDDIKILYRMAGLQGRGVSFIFTDNDIKDEQFLEFLNNILSSGEIANLFPKDEMDEILNDLTPIMKKYAPKRIPVPDVLYEYFIIRSRANLHVVLCFSPVGEKFRSRALKFPGLISGSVMDWFQKWPKEALIEVAHHFLWEFKVVCSVETKYQLIEIMGIVQDNVADTCVEYHDRYRRQAHVTPKSYLSFLEGYKVLYQEKHQNIAELARRMTTGLGKLVEAAASVDELKKELEIKELEIKEATAKAEDVLAAVAASQAAAEIVKGEVMEVKDVAVKLVTVIAAETAVAEEKLAAAKPALDAAEAALQTINAADIATVRKLGKPPFLITLIMDAVIILFRKRIDPIKADPEKQFLVASWAESLKIMADARFLSNLKNYPKDEINAEMVDLLQPYFQYPQYTFEAAKIACGNVAGLISWTIAMAQFYAVNKDVLPLKANLAVMQGKYQAAKTELDAAEAELAAKERELADVQREFDEAMALKQEVLDDAARCQEKMDAATALINGLSGERIRWTEQSALFKSEIERLVGDILLLCGFLSYSGPFNQEFRSLLISNWLSDLLKRKIPVSMNLNISEQLTDTATVGEWNLYGLPTDELSIQNGIIVTKASRFPLLIDPQTQGKIWIKNMERENNLIVTTLNHKYFRNHIEDCVSLGRPMLIEDVAEELDPVLDNVLEKNYIKIGSTFKVKLGDKEIDVTTGHKIYITTKLPNPAYTPEISARTSIIDFTVTMQGLEDQLLGRVILIEKAEMEAERTQLIMDVTANRRKMQELEANLLHKLTTIQGSLVEDVTLIQVLNVTKTTAMDVREKLDVAKETENKINSAREEYRPVATRGSVLYFLVCNMSLVCNMYQTSLAQFLERFDISMERSAPSPITSRRIGFIIDYLTFDVFKFISRGFYEQHKYLFTVLLTLKIDLQREYITFEEFQNFIKGGAALDLNACPPKPFKWITDMSWLNLVQVSQLRQFSNILTQVTNNEKGWKTWFEKEAPEEEPMPDGYNVFDVFRKLLMVRAWCPDRTLAQSLKYVVSSMGSRYSEAVIVNYENMVIESRPLVPLVGFLAMGSDPTPSIEITAKRMENLSQSISMGQGQEVHARKLILRGLKEGFWVLLQNCHLGLEYMVEIMEQFNELEKEPEQVHDMFRLWITTEVHPKFPITLLQMSIKYTCEPPSGIKAGLMRTYDSMSQDFLDYSDSPYYLPLIFTISFLHTVVQERRKFGPLGWNIPYEFNSADWLASCMFVQNHLDALEPGQLPSWNTVRYMVSAVQYGGRVTDDFDNRLLTTFTRVWFTDQLFNEDFQFYKGYGIMQFKNISEYIEEIEKMKTTDPPQAYGLHTNADITYQRNTVQDLLDTILSIQPKESAGGGGETREASVYRQTKEMLEKVPPNFDPHEVKERLKLYGILGSMVIFLRQEIDRMQRVINLVRSTLKDLLLAIDGTIIMNEALRNALDNIYDAKVPAIWLRSSWTSSTLGFWFTEFLERTIQFSTWCFQARPNSFWMTGFFNPQGFLTAMRQEVTRAHKGWALDMVSLHNDVTKFILEDIKTPPLEGVYVHGLFMDGASWDRRNMRLCESTLKVLYTQLPVVHIYAINSTAPKDPKLYLCPVYKKPVRTGLTFITPLWLPTIKNPDHWILRGVAILCDIK</sequence>
<dbReference type="InterPro" id="IPR043160">
    <property type="entry name" value="Dynein_C_barrel"/>
</dbReference>
<dbReference type="FunFam" id="3.40.50.300:FF:000049">
    <property type="entry name" value="Dynein, axonemal, heavy chain 5"/>
    <property type="match status" value="1"/>
</dbReference>
<dbReference type="InterPro" id="IPR024317">
    <property type="entry name" value="Dynein_heavy_chain_D4_dom"/>
</dbReference>
<dbReference type="SUPFAM" id="SSF52540">
    <property type="entry name" value="P-loop containing nucleoside triphosphate hydrolases"/>
    <property type="match status" value="4"/>
</dbReference>
<dbReference type="Gene3D" id="1.20.140.100">
    <property type="entry name" value="Dynein heavy chain, N-terminal domain 2"/>
    <property type="match status" value="1"/>
</dbReference>
<evidence type="ECO:0000256" key="5">
    <source>
        <dbReference type="ARBA" id="ARBA00022737"/>
    </source>
</evidence>
<dbReference type="Pfam" id="PF12775">
    <property type="entry name" value="AAA_7"/>
    <property type="match status" value="1"/>
</dbReference>
<dbReference type="Pfam" id="PF17852">
    <property type="entry name" value="Dynein_AAA_lid"/>
    <property type="match status" value="1"/>
</dbReference>
<dbReference type="FunFam" id="1.10.287.2620:FF:000003">
    <property type="entry name" value="Dynein, axonemal, heavy chain 5"/>
    <property type="match status" value="1"/>
</dbReference>
<evidence type="ECO:0000259" key="16">
    <source>
        <dbReference type="SMART" id="SM00382"/>
    </source>
</evidence>
<dbReference type="FunFam" id="1.20.58.1120:FF:000004">
    <property type="entry name" value="Dynein axonemal heavy chain 5"/>
    <property type="match status" value="1"/>
</dbReference>
<dbReference type="GO" id="GO:0097729">
    <property type="term" value="C:9+2 motile cilium"/>
    <property type="evidence" value="ECO:0007669"/>
    <property type="project" value="UniProtKB-ARBA"/>
</dbReference>
<dbReference type="Pfam" id="PF12774">
    <property type="entry name" value="AAA_6"/>
    <property type="match status" value="1"/>
</dbReference>
<dbReference type="InterPro" id="IPR041466">
    <property type="entry name" value="Dynein_AAA5_ext"/>
</dbReference>
<evidence type="ECO:0000256" key="4">
    <source>
        <dbReference type="ARBA" id="ARBA00022701"/>
    </source>
</evidence>
<name>A0A8S1A815_ARCPL</name>
<keyword evidence="8" id="KW-0243">Dynein</keyword>
<dbReference type="Pfam" id="PF03028">
    <property type="entry name" value="Dynein_heavy"/>
    <property type="match status" value="1"/>
</dbReference>
<dbReference type="FunFam" id="3.40.50.300:FF:002141">
    <property type="entry name" value="Dynein heavy chain"/>
    <property type="match status" value="1"/>
</dbReference>
<dbReference type="Pfam" id="PF08385">
    <property type="entry name" value="DHC_N1"/>
    <property type="match status" value="1"/>
</dbReference>
<dbReference type="FunFam" id="3.20.180.20:FF:000001">
    <property type="entry name" value="Dynein axonemal heavy chain 5"/>
    <property type="match status" value="1"/>
</dbReference>
<dbReference type="InterPro" id="IPR041658">
    <property type="entry name" value="AAA_lid_11"/>
</dbReference>
<evidence type="ECO:0000313" key="18">
    <source>
        <dbReference type="Proteomes" id="UP000494256"/>
    </source>
</evidence>
<dbReference type="FunFam" id="3.40.50.300:FF:000320">
    <property type="entry name" value="Dynein, axonemal, heavy chain 5"/>
    <property type="match status" value="1"/>
</dbReference>
<dbReference type="Gene3D" id="6.10.140.1060">
    <property type="match status" value="1"/>
</dbReference>